<sequence length="205" mass="22856">MSSTKIGIAIYAQQGTYNRPRPPHWALVLHPTSYSAPDVRVYHIRGRNGVWTLGHDVRELQGMGDLMGVLHIADIPPERTAPLNDNNSTHNHGQEHIHGEPVATTTTTPAPTTTAVQRLSSFQLDDLDAFIQQFPATKQGDDPSKLFVWTCESYVIRVLAYLSREGALQLPCVPEEMYDYTRRRIAVLKALPRDGDGICIVPFAE</sequence>
<gene>
    <name evidence="2" type="ORF">JR316_004436</name>
</gene>
<comment type="caution">
    <text evidence="2">The sequence shown here is derived from an EMBL/GenBank/DDBJ whole genome shotgun (WGS) entry which is preliminary data.</text>
</comment>
<accession>A0A8H7Y061</accession>
<name>A0A8H7Y061_PSICU</name>
<dbReference type="AlphaFoldDB" id="A0A8H7Y061"/>
<feature type="region of interest" description="Disordered" evidence="1">
    <location>
        <begin position="78"/>
        <end position="109"/>
    </location>
</feature>
<protein>
    <submittedName>
        <fullName evidence="2">Uncharacterized protein</fullName>
    </submittedName>
</protein>
<dbReference type="EMBL" id="JAFIQS010000004">
    <property type="protein sequence ID" value="KAG5170052.1"/>
    <property type="molecule type" value="Genomic_DNA"/>
</dbReference>
<organism evidence="2">
    <name type="scientific">Psilocybe cubensis</name>
    <name type="common">Psychedelic mushroom</name>
    <name type="synonym">Stropharia cubensis</name>
    <dbReference type="NCBI Taxonomy" id="181762"/>
    <lineage>
        <taxon>Eukaryota</taxon>
        <taxon>Fungi</taxon>
        <taxon>Dikarya</taxon>
        <taxon>Basidiomycota</taxon>
        <taxon>Agaricomycotina</taxon>
        <taxon>Agaricomycetes</taxon>
        <taxon>Agaricomycetidae</taxon>
        <taxon>Agaricales</taxon>
        <taxon>Agaricineae</taxon>
        <taxon>Strophariaceae</taxon>
        <taxon>Psilocybe</taxon>
    </lineage>
</organism>
<reference evidence="2" key="1">
    <citation type="submission" date="2021-02" db="EMBL/GenBank/DDBJ databases">
        <title>Psilocybe cubensis genome.</title>
        <authorList>
            <person name="Mckernan K.J."/>
            <person name="Crawford S."/>
            <person name="Trippe A."/>
            <person name="Kane L.T."/>
            <person name="Mclaughlin S."/>
        </authorList>
    </citation>
    <scope>NUCLEOTIDE SEQUENCE [LARGE SCALE GENOMIC DNA]</scope>
    <source>
        <strain evidence="2">MGC-MH-2018</strain>
    </source>
</reference>
<dbReference type="OrthoDB" id="2957013at2759"/>
<proteinExistence type="predicted"/>
<evidence type="ECO:0000256" key="1">
    <source>
        <dbReference type="SAM" id="MobiDB-lite"/>
    </source>
</evidence>
<evidence type="ECO:0000313" key="2">
    <source>
        <dbReference type="EMBL" id="KAG5170052.1"/>
    </source>
</evidence>